<name>A0A9X3AJN2_9PSEU</name>
<sequence>MTGVRRLSTTDHLEIRRWAESREAAPIAHRAEGLGFDFPDYDDDIDPIAWDRWFAEFDARDLEFVYQVSETERQTNFFQLRPRNPDRALTTQDSRVPRSL</sequence>
<keyword evidence="3" id="KW-1185">Reference proteome</keyword>
<evidence type="ECO:0000256" key="1">
    <source>
        <dbReference type="SAM" id="MobiDB-lite"/>
    </source>
</evidence>
<dbReference type="RefSeq" id="WP_259627300.1">
    <property type="nucleotide sequence ID" value="NZ_JANYMP010000020.1"/>
</dbReference>
<comment type="caution">
    <text evidence="2">The sequence shown here is derived from an EMBL/GenBank/DDBJ whole genome shotgun (WGS) entry which is preliminary data.</text>
</comment>
<dbReference type="AlphaFoldDB" id="A0A9X3AJN2"/>
<dbReference type="EMBL" id="JANYMP010000020">
    <property type="protein sequence ID" value="MCS7481815.1"/>
    <property type="molecule type" value="Genomic_DNA"/>
</dbReference>
<proteinExistence type="predicted"/>
<feature type="region of interest" description="Disordered" evidence="1">
    <location>
        <begin position="77"/>
        <end position="100"/>
    </location>
</feature>
<gene>
    <name evidence="2" type="ORF">NZH93_33575</name>
</gene>
<organism evidence="2 3">
    <name type="scientific">Umezawaea endophytica</name>
    <dbReference type="NCBI Taxonomy" id="1654476"/>
    <lineage>
        <taxon>Bacteria</taxon>
        <taxon>Bacillati</taxon>
        <taxon>Actinomycetota</taxon>
        <taxon>Actinomycetes</taxon>
        <taxon>Pseudonocardiales</taxon>
        <taxon>Pseudonocardiaceae</taxon>
        <taxon>Umezawaea</taxon>
    </lineage>
</organism>
<evidence type="ECO:0000313" key="3">
    <source>
        <dbReference type="Proteomes" id="UP001141259"/>
    </source>
</evidence>
<accession>A0A9X3AJN2</accession>
<protein>
    <submittedName>
        <fullName evidence="2">Uncharacterized protein</fullName>
    </submittedName>
</protein>
<reference evidence="2" key="1">
    <citation type="submission" date="2022-08" db="EMBL/GenBank/DDBJ databases">
        <authorList>
            <person name="Tistechok S."/>
            <person name="Samborskyy M."/>
            <person name="Roman I."/>
        </authorList>
    </citation>
    <scope>NUCLEOTIDE SEQUENCE</scope>
    <source>
        <strain evidence="2">DSM 103496</strain>
    </source>
</reference>
<dbReference type="Proteomes" id="UP001141259">
    <property type="component" value="Unassembled WGS sequence"/>
</dbReference>
<evidence type="ECO:0000313" key="2">
    <source>
        <dbReference type="EMBL" id="MCS7481815.1"/>
    </source>
</evidence>